<dbReference type="InterPro" id="IPR035647">
    <property type="entry name" value="EFG_III/V"/>
</dbReference>
<dbReference type="RefSeq" id="WP_311666006.1">
    <property type="nucleotide sequence ID" value="NZ_JAVRHT010000072.1"/>
</dbReference>
<accession>A0ABU3BVF9</accession>
<name>A0ABU3BVF9_9BACT</name>
<evidence type="ECO:0000313" key="3">
    <source>
        <dbReference type="EMBL" id="MDT0633272.1"/>
    </source>
</evidence>
<keyword evidence="4" id="KW-1185">Reference proteome</keyword>
<proteinExistence type="inferred from homology"/>
<dbReference type="EMBL" id="JAVRHT010000072">
    <property type="protein sequence ID" value="MDT0633272.1"/>
    <property type="molecule type" value="Genomic_DNA"/>
</dbReference>
<dbReference type="Gene3D" id="3.30.70.240">
    <property type="match status" value="1"/>
</dbReference>
<dbReference type="SUPFAM" id="SSF54980">
    <property type="entry name" value="EF-G C-terminal domain-like"/>
    <property type="match status" value="1"/>
</dbReference>
<protein>
    <submittedName>
        <fullName evidence="3">YigZ family protein</fullName>
    </submittedName>
</protein>
<evidence type="ECO:0000313" key="4">
    <source>
        <dbReference type="Proteomes" id="UP001267426"/>
    </source>
</evidence>
<dbReference type="PANTHER" id="PTHR16301">
    <property type="entry name" value="IMPACT-RELATED"/>
    <property type="match status" value="1"/>
</dbReference>
<feature type="domain" description="Impact N-terminal" evidence="2">
    <location>
        <begin position="22"/>
        <end position="131"/>
    </location>
</feature>
<sequence length="207" mass="21484">MAVPDTFLTLAAPAAAEPPKTKGSRFIGEAAPVRTEAEALAAVAAVRAREHAATHVCWAFRLGPGGPKGRSVWRTQDDGEPSGSAGAPILREIEGRDLTNVVVAVTRYYGGTKLGVGGLARAYGEAAGAALDAGRPARGTVRVPVVLRFAFADTAPAMRLLDAFDAEVAEQTFSPDGTQLALRVRRSHAAPLRAAFVEATSGRGEVV</sequence>
<dbReference type="PANTHER" id="PTHR16301:SF20">
    <property type="entry name" value="IMPACT FAMILY MEMBER YIGZ"/>
    <property type="match status" value="1"/>
</dbReference>
<dbReference type="InterPro" id="IPR001498">
    <property type="entry name" value="Impact_N"/>
</dbReference>
<dbReference type="InterPro" id="IPR020568">
    <property type="entry name" value="Ribosomal_Su5_D2-typ_SF"/>
</dbReference>
<comment type="caution">
    <text evidence="3">The sequence shown here is derived from an EMBL/GenBank/DDBJ whole genome shotgun (WGS) entry which is preliminary data.</text>
</comment>
<dbReference type="Proteomes" id="UP001267426">
    <property type="component" value="Unassembled WGS sequence"/>
</dbReference>
<gene>
    <name evidence="3" type="ORF">RM540_16075</name>
</gene>
<feature type="non-terminal residue" evidence="3">
    <location>
        <position position="207"/>
    </location>
</feature>
<comment type="similarity">
    <text evidence="1">Belongs to the IMPACT family.</text>
</comment>
<dbReference type="InterPro" id="IPR036956">
    <property type="entry name" value="Impact_N_sf"/>
</dbReference>
<reference evidence="3 4" key="1">
    <citation type="submission" date="2023-09" db="EMBL/GenBank/DDBJ databases">
        <authorList>
            <person name="Rey-Velasco X."/>
        </authorList>
    </citation>
    <scope>NUCLEOTIDE SEQUENCE [LARGE SCALE GENOMIC DNA]</scope>
    <source>
        <strain evidence="3 4">F394</strain>
    </source>
</reference>
<dbReference type="SUPFAM" id="SSF54211">
    <property type="entry name" value="Ribosomal protein S5 domain 2-like"/>
    <property type="match status" value="1"/>
</dbReference>
<evidence type="ECO:0000259" key="2">
    <source>
        <dbReference type="Pfam" id="PF01205"/>
    </source>
</evidence>
<dbReference type="Gene3D" id="3.30.230.30">
    <property type="entry name" value="Impact, N-terminal domain"/>
    <property type="match status" value="1"/>
</dbReference>
<evidence type="ECO:0000256" key="1">
    <source>
        <dbReference type="ARBA" id="ARBA00007665"/>
    </source>
</evidence>
<dbReference type="Pfam" id="PF01205">
    <property type="entry name" value="Impact_N"/>
    <property type="match status" value="1"/>
</dbReference>
<dbReference type="InterPro" id="IPR023582">
    <property type="entry name" value="Impact"/>
</dbReference>
<organism evidence="3 4">
    <name type="scientific">Rubrivirga litoralis</name>
    <dbReference type="NCBI Taxonomy" id="3075598"/>
    <lineage>
        <taxon>Bacteria</taxon>
        <taxon>Pseudomonadati</taxon>
        <taxon>Rhodothermota</taxon>
        <taxon>Rhodothermia</taxon>
        <taxon>Rhodothermales</taxon>
        <taxon>Rubricoccaceae</taxon>
        <taxon>Rubrivirga</taxon>
    </lineage>
</organism>